<accession>A0A2H9T755</accession>
<comment type="caution">
    <text evidence="1">The sequence shown here is derived from an EMBL/GenBank/DDBJ whole genome shotgun (WGS) entry which is preliminary data.</text>
</comment>
<gene>
    <name evidence="1" type="ORF">CI610_01975</name>
</gene>
<dbReference type="EMBL" id="NSIT01000099">
    <property type="protein sequence ID" value="PJE79067.1"/>
    <property type="molecule type" value="Genomic_DNA"/>
</dbReference>
<protein>
    <submittedName>
        <fullName evidence="1">Uncharacterized protein</fullName>
    </submittedName>
</protein>
<evidence type="ECO:0000313" key="1">
    <source>
        <dbReference type="EMBL" id="PJE79067.1"/>
    </source>
</evidence>
<sequence>MNHHSNDGGYHGEGVKAEGWISYKGYGFYFSPDWLGMAEGMTAAYPSDHHEEKNMHHFKQSH</sequence>
<proteinExistence type="predicted"/>
<name>A0A2H9T755_9ZZZZ</name>
<reference evidence="1" key="1">
    <citation type="journal article" date="2017" name="Appl. Environ. Microbiol.">
        <title>Molecular characterization of an Endozoicomonas-like organism causing infection in king scallop Pecten maximus L.</title>
        <authorList>
            <person name="Cano I."/>
            <person name="van Aerle R."/>
            <person name="Ross S."/>
            <person name="Verner-Jeffreys D.W."/>
            <person name="Paley R.K."/>
            <person name="Rimmer G."/>
            <person name="Ryder D."/>
            <person name="Hooper P."/>
            <person name="Stone D."/>
            <person name="Feist S.W."/>
        </authorList>
    </citation>
    <scope>NUCLEOTIDE SEQUENCE</scope>
</reference>
<organism evidence="1">
    <name type="scientific">invertebrate metagenome</name>
    <dbReference type="NCBI Taxonomy" id="1711999"/>
    <lineage>
        <taxon>unclassified sequences</taxon>
        <taxon>metagenomes</taxon>
        <taxon>organismal metagenomes</taxon>
    </lineage>
</organism>
<dbReference type="AlphaFoldDB" id="A0A2H9T755"/>